<dbReference type="NCBIfam" id="TIGR01575">
    <property type="entry name" value="rimI"/>
    <property type="match status" value="1"/>
</dbReference>
<keyword evidence="6" id="KW-1185">Reference proteome</keyword>
<dbReference type="InterPro" id="IPR016181">
    <property type="entry name" value="Acyl_CoA_acyltransferase"/>
</dbReference>
<comment type="subcellular location">
    <subcellularLocation>
        <location evidence="3">Cytoplasm</location>
    </subcellularLocation>
</comment>
<evidence type="ECO:0000256" key="2">
    <source>
        <dbReference type="ARBA" id="ARBA00023315"/>
    </source>
</evidence>
<evidence type="ECO:0000256" key="3">
    <source>
        <dbReference type="RuleBase" id="RU363094"/>
    </source>
</evidence>
<gene>
    <name evidence="5" type="primary">rimI</name>
    <name evidence="5" type="ORF">JHX87_07770</name>
</gene>
<evidence type="ECO:0000256" key="1">
    <source>
        <dbReference type="ARBA" id="ARBA00022679"/>
    </source>
</evidence>
<dbReference type="Proteomes" id="UP001219349">
    <property type="component" value="Chromosome"/>
</dbReference>
<proteinExistence type="inferred from homology"/>
<feature type="domain" description="N-acetyltransferase" evidence="4">
    <location>
        <begin position="1"/>
        <end position="133"/>
    </location>
</feature>
<reference evidence="5 6" key="1">
    <citation type="submission" date="2021-01" db="EMBL/GenBank/DDBJ databases">
        <title>Biogeographic distribution of Paracoccus.</title>
        <authorList>
            <person name="Hollensteiner J."/>
            <person name="Leineberger J."/>
            <person name="Brinkhoff T."/>
            <person name="Daniel R."/>
        </authorList>
    </citation>
    <scope>NUCLEOTIDE SEQUENCE [LARGE SCALE GENOMIC DNA]</scope>
    <source>
        <strain evidence="5 6">KCTC 22803</strain>
    </source>
</reference>
<dbReference type="SUPFAM" id="SSF55729">
    <property type="entry name" value="Acyl-CoA N-acyltransferases (Nat)"/>
    <property type="match status" value="1"/>
</dbReference>
<comment type="function">
    <text evidence="3">Acetylates the N-terminal alanine of ribosomal protein bS18.</text>
</comment>
<dbReference type="Gene3D" id="3.40.630.30">
    <property type="match status" value="1"/>
</dbReference>
<keyword evidence="5" id="KW-0687">Ribonucleoprotein</keyword>
<evidence type="ECO:0000313" key="6">
    <source>
        <dbReference type="Proteomes" id="UP001219349"/>
    </source>
</evidence>
<comment type="similarity">
    <text evidence="3">Belongs to the acetyltransferase family. RimI subfamily.</text>
</comment>
<keyword evidence="3" id="KW-0963">Cytoplasm</keyword>
<dbReference type="EMBL" id="CP067136">
    <property type="protein sequence ID" value="WCR08683.1"/>
    <property type="molecule type" value="Genomic_DNA"/>
</dbReference>
<evidence type="ECO:0000313" key="5">
    <source>
        <dbReference type="EMBL" id="WCR08683.1"/>
    </source>
</evidence>
<dbReference type="Pfam" id="PF00583">
    <property type="entry name" value="Acetyltransf_1"/>
    <property type="match status" value="1"/>
</dbReference>
<dbReference type="InterPro" id="IPR000182">
    <property type="entry name" value="GNAT_dom"/>
</dbReference>
<dbReference type="PROSITE" id="PS51186">
    <property type="entry name" value="GNAT"/>
    <property type="match status" value="1"/>
</dbReference>
<sequence length="136" mass="14823">MTPAALARLHARCFSTPRPWNEAEFTDILSTTGTFLTHRPDGFLLGRVIADEAELLTIAVDPDARRSGTGRALVGDFLAEARTRGAATAFLEVASENTAALALYRATGWQQEGCRRNYYGPDLDAILMRLALKPAE</sequence>
<keyword evidence="5" id="KW-0689">Ribosomal protein</keyword>
<organism evidence="5 6">
    <name type="scientific">Paracoccus fistulariae</name>
    <dbReference type="NCBI Taxonomy" id="658446"/>
    <lineage>
        <taxon>Bacteria</taxon>
        <taxon>Pseudomonadati</taxon>
        <taxon>Pseudomonadota</taxon>
        <taxon>Alphaproteobacteria</taxon>
        <taxon>Rhodobacterales</taxon>
        <taxon>Paracoccaceae</taxon>
        <taxon>Paracoccus</taxon>
    </lineage>
</organism>
<dbReference type="EC" id="2.3.1.266" evidence="3"/>
<keyword evidence="1" id="KW-0808">Transferase</keyword>
<dbReference type="GO" id="GO:0005840">
    <property type="term" value="C:ribosome"/>
    <property type="evidence" value="ECO:0007669"/>
    <property type="project" value="UniProtKB-KW"/>
</dbReference>
<dbReference type="PANTHER" id="PTHR43877">
    <property type="entry name" value="AMINOALKYLPHOSPHONATE N-ACETYLTRANSFERASE-RELATED-RELATED"/>
    <property type="match status" value="1"/>
</dbReference>
<name>A0ABY7SNW0_9RHOB</name>
<protein>
    <recommendedName>
        <fullName evidence="3">[Ribosomal protein bS18]-alanine N-acetyltransferase</fullName>
        <ecNumber evidence="3">2.3.1.266</ecNumber>
    </recommendedName>
</protein>
<dbReference type="RefSeq" id="WP_271885881.1">
    <property type="nucleotide sequence ID" value="NZ_CP067136.1"/>
</dbReference>
<dbReference type="InterPro" id="IPR050832">
    <property type="entry name" value="Bact_Acetyltransf"/>
</dbReference>
<evidence type="ECO:0000259" key="4">
    <source>
        <dbReference type="PROSITE" id="PS51186"/>
    </source>
</evidence>
<keyword evidence="2" id="KW-0012">Acyltransferase</keyword>
<dbReference type="CDD" id="cd04301">
    <property type="entry name" value="NAT_SF"/>
    <property type="match status" value="1"/>
</dbReference>
<comment type="catalytic activity">
    <reaction evidence="3">
        <text>N-terminal L-alanyl-[ribosomal protein bS18] + acetyl-CoA = N-terminal N(alpha)-acetyl-L-alanyl-[ribosomal protein bS18] + CoA + H(+)</text>
        <dbReference type="Rhea" id="RHEA:43756"/>
        <dbReference type="Rhea" id="RHEA-COMP:10676"/>
        <dbReference type="Rhea" id="RHEA-COMP:10677"/>
        <dbReference type="ChEBI" id="CHEBI:15378"/>
        <dbReference type="ChEBI" id="CHEBI:57287"/>
        <dbReference type="ChEBI" id="CHEBI:57288"/>
        <dbReference type="ChEBI" id="CHEBI:64718"/>
        <dbReference type="ChEBI" id="CHEBI:83683"/>
        <dbReference type="EC" id="2.3.1.266"/>
    </reaction>
</comment>
<accession>A0ABY7SNW0</accession>
<dbReference type="InterPro" id="IPR006464">
    <property type="entry name" value="AcTrfase_RimI/Ard1"/>
</dbReference>